<dbReference type="PROSITE" id="PS50835">
    <property type="entry name" value="IG_LIKE"/>
    <property type="match status" value="1"/>
</dbReference>
<keyword evidence="3" id="KW-1185">Reference proteome</keyword>
<dbReference type="InterPro" id="IPR013783">
    <property type="entry name" value="Ig-like_fold"/>
</dbReference>
<name>A0ABQ8SM52_PERAM</name>
<protein>
    <recommendedName>
        <fullName evidence="1">Ig-like domain-containing protein</fullName>
    </recommendedName>
</protein>
<evidence type="ECO:0000313" key="2">
    <source>
        <dbReference type="EMBL" id="KAJ4434722.1"/>
    </source>
</evidence>
<dbReference type="SMART" id="SM00408">
    <property type="entry name" value="IGc2"/>
    <property type="match status" value="1"/>
</dbReference>
<dbReference type="PANTHER" id="PTHR23279:SF2">
    <property type="entry name" value="DEFECTIVE PROBOSCIS EXTENSION RESPONSE 19, ISOFORM A"/>
    <property type="match status" value="1"/>
</dbReference>
<reference evidence="2 3" key="1">
    <citation type="journal article" date="2022" name="Allergy">
        <title>Genome assembly and annotation of Periplaneta americana reveal a comprehensive cockroach allergen profile.</title>
        <authorList>
            <person name="Wang L."/>
            <person name="Xiong Q."/>
            <person name="Saelim N."/>
            <person name="Wang L."/>
            <person name="Nong W."/>
            <person name="Wan A.T."/>
            <person name="Shi M."/>
            <person name="Liu X."/>
            <person name="Cao Q."/>
            <person name="Hui J.H.L."/>
            <person name="Sookrung N."/>
            <person name="Leung T.F."/>
            <person name="Tungtrongchitr A."/>
            <person name="Tsui S.K.W."/>
        </authorList>
    </citation>
    <scope>NUCLEOTIDE SEQUENCE [LARGE SCALE GENOMIC DNA]</scope>
    <source>
        <strain evidence="2">PWHHKU_190912</strain>
    </source>
</reference>
<dbReference type="Proteomes" id="UP001148838">
    <property type="component" value="Unassembled WGS sequence"/>
</dbReference>
<organism evidence="2 3">
    <name type="scientific">Periplaneta americana</name>
    <name type="common">American cockroach</name>
    <name type="synonym">Blatta americana</name>
    <dbReference type="NCBI Taxonomy" id="6978"/>
    <lineage>
        <taxon>Eukaryota</taxon>
        <taxon>Metazoa</taxon>
        <taxon>Ecdysozoa</taxon>
        <taxon>Arthropoda</taxon>
        <taxon>Hexapoda</taxon>
        <taxon>Insecta</taxon>
        <taxon>Pterygota</taxon>
        <taxon>Neoptera</taxon>
        <taxon>Polyneoptera</taxon>
        <taxon>Dictyoptera</taxon>
        <taxon>Blattodea</taxon>
        <taxon>Blattoidea</taxon>
        <taxon>Blattidae</taxon>
        <taxon>Blattinae</taxon>
        <taxon>Periplaneta</taxon>
    </lineage>
</organism>
<dbReference type="InterPro" id="IPR037448">
    <property type="entry name" value="Zig-8"/>
</dbReference>
<dbReference type="Pfam" id="PF13927">
    <property type="entry name" value="Ig_3"/>
    <property type="match status" value="1"/>
</dbReference>
<comment type="caution">
    <text evidence="2">The sequence shown here is derived from an EMBL/GenBank/DDBJ whole genome shotgun (WGS) entry which is preliminary data.</text>
</comment>
<dbReference type="EMBL" id="JAJSOF020000025">
    <property type="protein sequence ID" value="KAJ4434722.1"/>
    <property type="molecule type" value="Genomic_DNA"/>
</dbReference>
<dbReference type="InterPro" id="IPR003598">
    <property type="entry name" value="Ig_sub2"/>
</dbReference>
<dbReference type="InterPro" id="IPR007110">
    <property type="entry name" value="Ig-like_dom"/>
</dbReference>
<sequence length="298" mass="33691">MAGLCEGGNEPPGSLKASNFIQQMDIDEHYCVDILAQGNWTYFSVDIFVFGPIFSVDILVFGPIFSVDIFVSGPNIDWTFMIPQWDEAAAEILGAPDLHIKSGSTLRLVCTLKQSTEPPVYVFWYHEDRMINYDKERGVAVHSDRSSSVLVIAEAQKRDSGNYSCVPSNARPASINVHVLNGYLAAMRLVMTRWYLARRGLRFAIDYLTFALRLGKHQKKLNQPETTEVARLAISLIHPPYMTIPLKLSTLNSCNYRFFHVHYPSNILVSSLFQPGYSSTSPYAVHFNCLYLTFLAFR</sequence>
<dbReference type="PANTHER" id="PTHR23279">
    <property type="entry name" value="DEFECTIVE PROBOSCIS EXTENSION RESPONSE DPR -RELATED"/>
    <property type="match status" value="1"/>
</dbReference>
<evidence type="ECO:0000313" key="3">
    <source>
        <dbReference type="Proteomes" id="UP001148838"/>
    </source>
</evidence>
<evidence type="ECO:0000259" key="1">
    <source>
        <dbReference type="PROSITE" id="PS50835"/>
    </source>
</evidence>
<dbReference type="InterPro" id="IPR036179">
    <property type="entry name" value="Ig-like_dom_sf"/>
</dbReference>
<dbReference type="InterPro" id="IPR003599">
    <property type="entry name" value="Ig_sub"/>
</dbReference>
<dbReference type="SMART" id="SM00409">
    <property type="entry name" value="IG"/>
    <property type="match status" value="1"/>
</dbReference>
<feature type="domain" description="Ig-like" evidence="1">
    <location>
        <begin position="83"/>
        <end position="176"/>
    </location>
</feature>
<dbReference type="CDD" id="cd00096">
    <property type="entry name" value="Ig"/>
    <property type="match status" value="1"/>
</dbReference>
<gene>
    <name evidence="2" type="ORF">ANN_23290</name>
</gene>
<dbReference type="Gene3D" id="2.60.40.10">
    <property type="entry name" value="Immunoglobulins"/>
    <property type="match status" value="1"/>
</dbReference>
<accession>A0ABQ8SM52</accession>
<proteinExistence type="predicted"/>
<dbReference type="SUPFAM" id="SSF48726">
    <property type="entry name" value="Immunoglobulin"/>
    <property type="match status" value="1"/>
</dbReference>